<evidence type="ECO:0000313" key="5">
    <source>
        <dbReference type="Proteomes" id="UP000247476"/>
    </source>
</evidence>
<dbReference type="EMBL" id="QJVJ01000001">
    <property type="protein sequence ID" value="PYI57414.1"/>
    <property type="molecule type" value="Genomic_DNA"/>
</dbReference>
<dbReference type="OrthoDB" id="2625511at2"/>
<gene>
    <name evidence="4" type="ORF">DLM86_02960</name>
</gene>
<name>A0A2V5KFU3_9BACL</name>
<feature type="region of interest" description="Disordered" evidence="2">
    <location>
        <begin position="241"/>
        <end position="286"/>
    </location>
</feature>
<feature type="compositionally biased region" description="Low complexity" evidence="2">
    <location>
        <begin position="31"/>
        <end position="55"/>
    </location>
</feature>
<evidence type="ECO:0000256" key="1">
    <source>
        <dbReference type="SAM" id="Coils"/>
    </source>
</evidence>
<feature type="compositionally biased region" description="Low complexity" evidence="2">
    <location>
        <begin position="251"/>
        <end position="269"/>
    </location>
</feature>
<reference evidence="4 5" key="1">
    <citation type="submission" date="2018-05" db="EMBL/GenBank/DDBJ databases">
        <title>Paenibacillus flagellatus sp. nov., isolated from selenium mineral soil.</title>
        <authorList>
            <person name="Dai X."/>
        </authorList>
    </citation>
    <scope>NUCLEOTIDE SEQUENCE [LARGE SCALE GENOMIC DNA]</scope>
    <source>
        <strain evidence="4 5">DXL2</strain>
    </source>
</reference>
<proteinExistence type="predicted"/>
<dbReference type="RefSeq" id="WP_110838453.1">
    <property type="nucleotide sequence ID" value="NZ_QJVJ01000001.1"/>
</dbReference>
<evidence type="ECO:0000313" key="4">
    <source>
        <dbReference type="EMBL" id="PYI57414.1"/>
    </source>
</evidence>
<protein>
    <submittedName>
        <fullName evidence="4">Uncharacterized protein</fullName>
    </submittedName>
</protein>
<keyword evidence="3" id="KW-0732">Signal</keyword>
<evidence type="ECO:0000256" key="3">
    <source>
        <dbReference type="SAM" id="SignalP"/>
    </source>
</evidence>
<feature type="region of interest" description="Disordered" evidence="2">
    <location>
        <begin position="31"/>
        <end position="81"/>
    </location>
</feature>
<feature type="compositionally biased region" description="Polar residues" evidence="2">
    <location>
        <begin position="270"/>
        <end position="286"/>
    </location>
</feature>
<dbReference type="AlphaFoldDB" id="A0A2V5KFU3"/>
<comment type="caution">
    <text evidence="4">The sequence shown here is derived from an EMBL/GenBank/DDBJ whole genome shotgun (WGS) entry which is preliminary data.</text>
</comment>
<dbReference type="Proteomes" id="UP000247476">
    <property type="component" value="Unassembled WGS sequence"/>
</dbReference>
<feature type="chain" id="PRO_5015990861" evidence="3">
    <location>
        <begin position="29"/>
        <end position="286"/>
    </location>
</feature>
<keyword evidence="1" id="KW-0175">Coiled coil</keyword>
<accession>A0A2V5KFU3</accession>
<evidence type="ECO:0000256" key="2">
    <source>
        <dbReference type="SAM" id="MobiDB-lite"/>
    </source>
</evidence>
<organism evidence="4 5">
    <name type="scientific">Paenibacillus flagellatus</name>
    <dbReference type="NCBI Taxonomy" id="2211139"/>
    <lineage>
        <taxon>Bacteria</taxon>
        <taxon>Bacillati</taxon>
        <taxon>Bacillota</taxon>
        <taxon>Bacilli</taxon>
        <taxon>Bacillales</taxon>
        <taxon>Paenibacillaceae</taxon>
        <taxon>Paenibacillus</taxon>
    </lineage>
</organism>
<feature type="coiled-coil region" evidence="1">
    <location>
        <begin position="125"/>
        <end position="170"/>
    </location>
</feature>
<keyword evidence="5" id="KW-1185">Reference proteome</keyword>
<sequence length="286" mass="30363">MKRLNGWKKTMLPAALALALIIPAAAYAAEQSGQSDGSGSAPSADSSAPAQPGGKARFGKGHGGFDHRGPGGFGGGTLSKTIGDKQVNQRKYMELLAEKYAPDTLADWQAALDRQEALGEELKALLQDQGVHDALKAQKEELQQQWKTKRDELKQKLENGEITKEQLREQAKDGSLPFGRGIKGGVWEGDAAELQDARTHRQELTDAIKADNADGIRAALANVLGDVKQANDAIAAKIAELKPKATGQTVQPKAPKQSQPDAQAQSPAKTQSWKAQKANASSASTV</sequence>
<feature type="signal peptide" evidence="3">
    <location>
        <begin position="1"/>
        <end position="28"/>
    </location>
</feature>